<keyword evidence="2 4" id="KW-0863">Zinc-finger</keyword>
<dbReference type="InterPro" id="IPR001841">
    <property type="entry name" value="Znf_RING"/>
</dbReference>
<evidence type="ECO:0000256" key="3">
    <source>
        <dbReference type="ARBA" id="ARBA00022833"/>
    </source>
</evidence>
<evidence type="ECO:0000256" key="1">
    <source>
        <dbReference type="ARBA" id="ARBA00022723"/>
    </source>
</evidence>
<evidence type="ECO:0000313" key="8">
    <source>
        <dbReference type="Proteomes" id="UP001154282"/>
    </source>
</evidence>
<evidence type="ECO:0000256" key="2">
    <source>
        <dbReference type="ARBA" id="ARBA00022771"/>
    </source>
</evidence>
<dbReference type="PROSITE" id="PS00518">
    <property type="entry name" value="ZF_RING_1"/>
    <property type="match status" value="1"/>
</dbReference>
<dbReference type="Proteomes" id="UP001154282">
    <property type="component" value="Unassembled WGS sequence"/>
</dbReference>
<dbReference type="InterPro" id="IPR018957">
    <property type="entry name" value="Znf_C3HC4_RING-type"/>
</dbReference>
<feature type="region of interest" description="Disordered" evidence="5">
    <location>
        <begin position="1"/>
        <end position="22"/>
    </location>
</feature>
<gene>
    <name evidence="7" type="ORF">LITE_LOCUS7325</name>
</gene>
<keyword evidence="1" id="KW-0479">Metal-binding</keyword>
<dbReference type="Gene3D" id="3.30.40.10">
    <property type="entry name" value="Zinc/RING finger domain, C3HC4 (zinc finger)"/>
    <property type="match status" value="1"/>
</dbReference>
<protein>
    <recommendedName>
        <fullName evidence="6">RING-type domain-containing protein</fullName>
    </recommendedName>
</protein>
<dbReference type="InterPro" id="IPR013083">
    <property type="entry name" value="Znf_RING/FYVE/PHD"/>
</dbReference>
<keyword evidence="8" id="KW-1185">Reference proteome</keyword>
<keyword evidence="3" id="KW-0862">Zinc</keyword>
<dbReference type="GO" id="GO:0008270">
    <property type="term" value="F:zinc ion binding"/>
    <property type="evidence" value="ECO:0007669"/>
    <property type="project" value="UniProtKB-KW"/>
</dbReference>
<reference evidence="7" key="1">
    <citation type="submission" date="2022-08" db="EMBL/GenBank/DDBJ databases">
        <authorList>
            <person name="Gutierrez-Valencia J."/>
        </authorList>
    </citation>
    <scope>NUCLEOTIDE SEQUENCE</scope>
</reference>
<evidence type="ECO:0000259" key="6">
    <source>
        <dbReference type="PROSITE" id="PS50089"/>
    </source>
</evidence>
<feature type="compositionally biased region" description="Acidic residues" evidence="5">
    <location>
        <begin position="170"/>
        <end position="179"/>
    </location>
</feature>
<dbReference type="PROSITE" id="PS50089">
    <property type="entry name" value="ZF_RING_2"/>
    <property type="match status" value="1"/>
</dbReference>
<dbReference type="AlphaFoldDB" id="A0AAV0I2M2"/>
<name>A0AAV0I2M2_9ROSI</name>
<evidence type="ECO:0000256" key="5">
    <source>
        <dbReference type="SAM" id="MobiDB-lite"/>
    </source>
</evidence>
<organism evidence="7 8">
    <name type="scientific">Linum tenue</name>
    <dbReference type="NCBI Taxonomy" id="586396"/>
    <lineage>
        <taxon>Eukaryota</taxon>
        <taxon>Viridiplantae</taxon>
        <taxon>Streptophyta</taxon>
        <taxon>Embryophyta</taxon>
        <taxon>Tracheophyta</taxon>
        <taxon>Spermatophyta</taxon>
        <taxon>Magnoliopsida</taxon>
        <taxon>eudicotyledons</taxon>
        <taxon>Gunneridae</taxon>
        <taxon>Pentapetalae</taxon>
        <taxon>rosids</taxon>
        <taxon>fabids</taxon>
        <taxon>Malpighiales</taxon>
        <taxon>Linaceae</taxon>
        <taxon>Linum</taxon>
    </lineage>
</organism>
<sequence length="198" mass="22652">MRDVEEKNGDEKIPSPSSRESNGGHCPICLGSFIQESYLDTCFHKFCFKCILQWSKVVAGKHSGVQSSVKCPLCKEEDVDIIVHHILGVIDSSLRRDDLLNQKKPPVVKQQEFRDLMSETVRPFVTARAERFVDELELFLASGFNLKGYDEVYTEQLGWKVPGIRRIVREEEEEQESDDEHPPTVLPLLYISDEDPDV</sequence>
<dbReference type="PANTHER" id="PTHR47692:SF2">
    <property type="entry name" value="ZINC FINGER RING-TYPE DOMAIN CONTAINING PROTEIN"/>
    <property type="match status" value="1"/>
</dbReference>
<evidence type="ECO:0000256" key="4">
    <source>
        <dbReference type="PROSITE-ProRule" id="PRU00175"/>
    </source>
</evidence>
<feature type="domain" description="RING-type" evidence="6">
    <location>
        <begin position="26"/>
        <end position="75"/>
    </location>
</feature>
<accession>A0AAV0I2M2</accession>
<proteinExistence type="predicted"/>
<dbReference type="InterPro" id="IPR017907">
    <property type="entry name" value="Znf_RING_CS"/>
</dbReference>
<dbReference type="EMBL" id="CAMGYJ010000003">
    <property type="protein sequence ID" value="CAI0391922.1"/>
    <property type="molecule type" value="Genomic_DNA"/>
</dbReference>
<dbReference type="PANTHER" id="PTHR47692">
    <property type="entry name" value="RING/U-BOX SUPERFAMILY PROTEIN"/>
    <property type="match status" value="1"/>
</dbReference>
<dbReference type="SMART" id="SM00184">
    <property type="entry name" value="RING"/>
    <property type="match status" value="1"/>
</dbReference>
<evidence type="ECO:0000313" key="7">
    <source>
        <dbReference type="EMBL" id="CAI0391922.1"/>
    </source>
</evidence>
<dbReference type="Pfam" id="PF00097">
    <property type="entry name" value="zf-C3HC4"/>
    <property type="match status" value="1"/>
</dbReference>
<comment type="caution">
    <text evidence="7">The sequence shown here is derived from an EMBL/GenBank/DDBJ whole genome shotgun (WGS) entry which is preliminary data.</text>
</comment>
<feature type="region of interest" description="Disordered" evidence="5">
    <location>
        <begin position="170"/>
        <end position="198"/>
    </location>
</feature>
<dbReference type="SUPFAM" id="SSF57850">
    <property type="entry name" value="RING/U-box"/>
    <property type="match status" value="1"/>
</dbReference>
<feature type="compositionally biased region" description="Basic and acidic residues" evidence="5">
    <location>
        <begin position="1"/>
        <end position="13"/>
    </location>
</feature>